<dbReference type="GO" id="GO:0007189">
    <property type="term" value="P:adenylate cyclase-activating G protein-coupled receptor signaling pathway"/>
    <property type="evidence" value="ECO:0007669"/>
    <property type="project" value="TreeGrafter"/>
</dbReference>
<evidence type="ECO:0000256" key="4">
    <source>
        <dbReference type="ARBA" id="ARBA00022692"/>
    </source>
</evidence>
<keyword evidence="4 12" id="KW-0812">Transmembrane</keyword>
<dbReference type="AlphaFoldDB" id="E4XBY6"/>
<feature type="domain" description="Guanylate cyclase" evidence="13">
    <location>
        <begin position="164"/>
        <end position="292"/>
    </location>
</feature>
<feature type="transmembrane region" description="Helical" evidence="12">
    <location>
        <begin position="68"/>
        <end position="89"/>
    </location>
</feature>
<dbReference type="PROSITE" id="PS50125">
    <property type="entry name" value="GUANYLATE_CYCLASE_2"/>
    <property type="match status" value="2"/>
</dbReference>
<dbReference type="InParanoid" id="E4XBY6"/>
<evidence type="ECO:0000256" key="7">
    <source>
        <dbReference type="ARBA" id="ARBA00022840"/>
    </source>
</evidence>
<dbReference type="PANTHER" id="PTHR45627">
    <property type="entry name" value="ADENYLATE CYCLASE TYPE 1"/>
    <property type="match status" value="1"/>
</dbReference>
<evidence type="ECO:0000256" key="10">
    <source>
        <dbReference type="ARBA" id="ARBA00023136"/>
    </source>
</evidence>
<reference evidence="14" key="1">
    <citation type="journal article" date="2010" name="Science">
        <title>Plasticity of animal genome architecture unmasked by rapid evolution of a pelagic tunicate.</title>
        <authorList>
            <person name="Denoeud F."/>
            <person name="Henriet S."/>
            <person name="Mungpakdee S."/>
            <person name="Aury J.M."/>
            <person name="Da Silva C."/>
            <person name="Brinkmann H."/>
            <person name="Mikhaleva J."/>
            <person name="Olsen L.C."/>
            <person name="Jubin C."/>
            <person name="Canestro C."/>
            <person name="Bouquet J.M."/>
            <person name="Danks G."/>
            <person name="Poulain J."/>
            <person name="Campsteijn C."/>
            <person name="Adamski M."/>
            <person name="Cross I."/>
            <person name="Yadetie F."/>
            <person name="Muffato M."/>
            <person name="Louis A."/>
            <person name="Butcher S."/>
            <person name="Tsagkogeorga G."/>
            <person name="Konrad A."/>
            <person name="Singh S."/>
            <person name="Jensen M.F."/>
            <person name="Cong E.H."/>
            <person name="Eikeseth-Otteraa H."/>
            <person name="Noel B."/>
            <person name="Anthouard V."/>
            <person name="Porcel B.M."/>
            <person name="Kachouri-Lafond R."/>
            <person name="Nishino A."/>
            <person name="Ugolini M."/>
            <person name="Chourrout P."/>
            <person name="Nishida H."/>
            <person name="Aasland R."/>
            <person name="Huzurbazar S."/>
            <person name="Westhof E."/>
            <person name="Delsuc F."/>
            <person name="Lehrach H."/>
            <person name="Reinhardt R."/>
            <person name="Weissenbach J."/>
            <person name="Roy S.W."/>
            <person name="Artiguenave F."/>
            <person name="Postlethwait J.H."/>
            <person name="Manak J.R."/>
            <person name="Thompson E.M."/>
            <person name="Jaillon O."/>
            <person name="Du Pasquier L."/>
            <person name="Boudinot P."/>
            <person name="Liberles D.A."/>
            <person name="Volff J.N."/>
            <person name="Philippe H."/>
            <person name="Lenhard B."/>
            <person name="Roest Crollius H."/>
            <person name="Wincker P."/>
            <person name="Chourrout D."/>
        </authorList>
    </citation>
    <scope>NUCLEOTIDE SEQUENCE [LARGE SCALE GENOMIC DNA]</scope>
</reference>
<evidence type="ECO:0000259" key="13">
    <source>
        <dbReference type="PROSITE" id="PS50125"/>
    </source>
</evidence>
<name>E4XBY6_OIKDI</name>
<proteinExistence type="predicted"/>
<keyword evidence="16" id="KW-1185">Reference proteome</keyword>
<evidence type="ECO:0000256" key="1">
    <source>
        <dbReference type="ARBA" id="ARBA00001593"/>
    </source>
</evidence>
<keyword evidence="6" id="KW-0547">Nucleotide-binding</keyword>
<dbReference type="InterPro" id="IPR001054">
    <property type="entry name" value="A/G_cyclase"/>
</dbReference>
<feature type="transmembrane region" description="Helical" evidence="12">
    <location>
        <begin position="427"/>
        <end position="446"/>
    </location>
</feature>
<dbReference type="CDD" id="cd07302">
    <property type="entry name" value="CHD"/>
    <property type="match status" value="2"/>
</dbReference>
<keyword evidence="11" id="KW-0456">Lyase</keyword>
<dbReference type="GO" id="GO:0006171">
    <property type="term" value="P:cAMP biosynthetic process"/>
    <property type="evidence" value="ECO:0007669"/>
    <property type="project" value="TreeGrafter"/>
</dbReference>
<dbReference type="EC" id="4.6.1.1" evidence="3"/>
<dbReference type="GO" id="GO:0046872">
    <property type="term" value="F:metal ion binding"/>
    <property type="evidence" value="ECO:0007669"/>
    <property type="project" value="UniProtKB-KW"/>
</dbReference>
<evidence type="ECO:0000256" key="12">
    <source>
        <dbReference type="SAM" id="Phobius"/>
    </source>
</evidence>
<keyword evidence="9 12" id="KW-1133">Transmembrane helix</keyword>
<comment type="subcellular location">
    <subcellularLocation>
        <location evidence="2">Membrane</location>
        <topology evidence="2">Multi-pass membrane protein</topology>
    </subcellularLocation>
</comment>
<dbReference type="EMBL" id="FN653034">
    <property type="protein sequence ID" value="CBY09111.1"/>
    <property type="molecule type" value="Genomic_DNA"/>
</dbReference>
<evidence type="ECO:0000256" key="11">
    <source>
        <dbReference type="ARBA" id="ARBA00023239"/>
    </source>
</evidence>
<dbReference type="EMBL" id="FN655112">
    <property type="protein sequence ID" value="CBY38021.1"/>
    <property type="molecule type" value="Genomic_DNA"/>
</dbReference>
<feature type="transmembrane region" description="Helical" evidence="12">
    <location>
        <begin position="571"/>
        <end position="590"/>
    </location>
</feature>
<dbReference type="PANTHER" id="PTHR45627:SF1">
    <property type="entry name" value="ADENYLATE CYCLASE TYPE 8"/>
    <property type="match status" value="1"/>
</dbReference>
<feature type="domain" description="Guanylate cyclase" evidence="13">
    <location>
        <begin position="740"/>
        <end position="881"/>
    </location>
</feature>
<evidence type="ECO:0000313" key="14">
    <source>
        <dbReference type="EMBL" id="CBY09111.1"/>
    </source>
</evidence>
<gene>
    <name evidence="14" type="ORF">GSOID_T00006643001</name>
    <name evidence="15" type="ORF">GSOID_T00031522001</name>
</gene>
<feature type="transmembrane region" description="Helical" evidence="12">
    <location>
        <begin position="452"/>
        <end position="475"/>
    </location>
</feature>
<feature type="transmembrane region" description="Helical" evidence="12">
    <location>
        <begin position="39"/>
        <end position="56"/>
    </location>
</feature>
<evidence type="ECO:0000256" key="9">
    <source>
        <dbReference type="ARBA" id="ARBA00022989"/>
    </source>
</evidence>
<dbReference type="Gene3D" id="3.30.70.1230">
    <property type="entry name" value="Nucleotide cyclase"/>
    <property type="match status" value="2"/>
</dbReference>
<organism evidence="14">
    <name type="scientific">Oikopleura dioica</name>
    <name type="common">Tunicate</name>
    <dbReference type="NCBI Taxonomy" id="34765"/>
    <lineage>
        <taxon>Eukaryota</taxon>
        <taxon>Metazoa</taxon>
        <taxon>Chordata</taxon>
        <taxon>Tunicata</taxon>
        <taxon>Appendicularia</taxon>
        <taxon>Copelata</taxon>
        <taxon>Oikopleuridae</taxon>
        <taxon>Oikopleura</taxon>
    </lineage>
</organism>
<accession>E4XBY6</accession>
<dbReference type="Pfam" id="PF16214">
    <property type="entry name" value="AC_N"/>
    <property type="match status" value="1"/>
</dbReference>
<evidence type="ECO:0000256" key="5">
    <source>
        <dbReference type="ARBA" id="ARBA00022723"/>
    </source>
</evidence>
<evidence type="ECO:0000256" key="8">
    <source>
        <dbReference type="ARBA" id="ARBA00022842"/>
    </source>
</evidence>
<dbReference type="GO" id="GO:0005524">
    <property type="term" value="F:ATP binding"/>
    <property type="evidence" value="ECO:0007669"/>
    <property type="project" value="UniProtKB-KW"/>
</dbReference>
<keyword evidence="7" id="KW-0067">ATP-binding</keyword>
<dbReference type="SMART" id="SM00044">
    <property type="entry name" value="CYCc"/>
    <property type="match status" value="2"/>
</dbReference>
<dbReference type="SUPFAM" id="SSF55073">
    <property type="entry name" value="Nucleotide cyclase"/>
    <property type="match status" value="2"/>
</dbReference>
<evidence type="ECO:0000313" key="15">
    <source>
        <dbReference type="EMBL" id="CBY38021.1"/>
    </source>
</evidence>
<feature type="transmembrane region" description="Helical" evidence="12">
    <location>
        <begin position="597"/>
        <end position="618"/>
    </location>
</feature>
<protein>
    <recommendedName>
        <fullName evidence="3">adenylate cyclase</fullName>
        <ecNumber evidence="3">4.6.1.1</ecNumber>
    </recommendedName>
</protein>
<evidence type="ECO:0000256" key="3">
    <source>
        <dbReference type="ARBA" id="ARBA00012201"/>
    </source>
</evidence>
<dbReference type="InterPro" id="IPR029787">
    <property type="entry name" value="Nucleotide_cyclase"/>
</dbReference>
<dbReference type="Pfam" id="PF00211">
    <property type="entry name" value="Guanylate_cyc"/>
    <property type="match status" value="2"/>
</dbReference>
<evidence type="ECO:0000256" key="2">
    <source>
        <dbReference type="ARBA" id="ARBA00004141"/>
    </source>
</evidence>
<keyword evidence="8" id="KW-0460">Magnesium</keyword>
<sequence length="962" mass="109230">MFVPYAVSIYTSDITFVGWYLIYAIFTCYTMLAVREDHALYGAVLITLLHLGARFFTLEPSSNWKCEIAAVTLLYFGTHVVGVFNRYLVERAQRETFMETRRLFRHCLKHEREYQNQHRLILSAIPRFIALKMVSDASTNDDCEDKPGSIQSSKKYIHRFNNVSMLYADIKGFTELSTVLSAEQLVKTLNDLFAEFDRNAEKHGCLRIRILGDCYYCVSGLPEASRADHASCCVKMGLSMIETIKETRAHTKKNVDMRIGIHTGAVLTGVLGLRKFQFDIFSTDTVIANNMESSGMAGKCHISKATFDHLSYEYDVEPGTPNQFLVDHGIETYFVKPQSDIEYLSTTEKSSNALNDISTMSLLPLPLTPIMHRHSDFEEVSRRLEISIRNGTHTAIGKNKIQKRTVTFEENRLEVEFRRLHDEFFKTNLAIALFLGLLLIICQFLIRPYNELSVIVYIGAGIYLVFATISLLITLGDRKGNPDWIVQAAKKLNRSQSQRHVVIFSAIFINTFIGSQKISFQYLYLLGLSGAMTCTGMENYSVECINNTLDFISLNSTPTSYPGTICETPQFLELYGLMVLLSCAAFLRFYHLLRLGTLTGITAVFSVMMMFTYRRLFFDWEARISGNSIGNCSDEENVPQMVINLLVMILLALTQFFEGRQNDWTTRMDYLRKIQVQTGLNLLILNIVFQAKREIADMEDLKKQTYMLLMNMLPEHVADHFLNRPPDSDDLYSKSYDQSSVIFASIPGFSKYFQKSEEIDGQGLECLRMLNEIISSIDELLNQERFHCIEKIKTIGATYMACAGLSPEAEIEDSVNNLCSTAHFALALKILVGQFNKRYEQSFAMRIGLAYGGPVIAGVIGSKKPQYDIWGKIVNLSSRMDTTGEEGKIQVEVKVPLQKKGFNFQERGETYVKGFKNKINTYWLTGCSAAAIQYHGKPSVTKKQSMNLAKLVFDVCKKKVDD</sequence>
<dbReference type="GO" id="GO:0035556">
    <property type="term" value="P:intracellular signal transduction"/>
    <property type="evidence" value="ECO:0007669"/>
    <property type="project" value="InterPro"/>
</dbReference>
<dbReference type="Proteomes" id="UP000011014">
    <property type="component" value="Unassembled WGS sequence"/>
</dbReference>
<feature type="transmembrane region" description="Helical" evidence="12">
    <location>
        <begin position="501"/>
        <end position="523"/>
    </location>
</feature>
<keyword evidence="5" id="KW-0479">Metal-binding</keyword>
<dbReference type="OrthoDB" id="10006362at2759"/>
<evidence type="ECO:0000256" key="6">
    <source>
        <dbReference type="ARBA" id="ARBA00022741"/>
    </source>
</evidence>
<evidence type="ECO:0000313" key="16">
    <source>
        <dbReference type="Proteomes" id="UP000001307"/>
    </source>
</evidence>
<dbReference type="GO" id="GO:0004016">
    <property type="term" value="F:adenylate cyclase activity"/>
    <property type="evidence" value="ECO:0007669"/>
    <property type="project" value="UniProtKB-EC"/>
</dbReference>
<keyword evidence="10 12" id="KW-0472">Membrane</keyword>
<comment type="catalytic activity">
    <reaction evidence="1">
        <text>ATP = 3',5'-cyclic AMP + diphosphate</text>
        <dbReference type="Rhea" id="RHEA:15389"/>
        <dbReference type="ChEBI" id="CHEBI:30616"/>
        <dbReference type="ChEBI" id="CHEBI:33019"/>
        <dbReference type="ChEBI" id="CHEBI:58165"/>
        <dbReference type="EC" id="4.6.1.1"/>
    </reaction>
</comment>
<dbReference type="GO" id="GO:0005886">
    <property type="term" value="C:plasma membrane"/>
    <property type="evidence" value="ECO:0007669"/>
    <property type="project" value="TreeGrafter"/>
</dbReference>
<feature type="transmembrane region" description="Helical" evidence="12">
    <location>
        <begin position="14"/>
        <end position="32"/>
    </location>
</feature>
<dbReference type="Proteomes" id="UP000001307">
    <property type="component" value="Unassembled WGS sequence"/>
</dbReference>
<dbReference type="InterPro" id="IPR032628">
    <property type="entry name" value="AC_N"/>
</dbReference>
<dbReference type="FunFam" id="3.30.70.1230:FF:000008">
    <property type="entry name" value="Adenylate cyclase type 9"/>
    <property type="match status" value="1"/>
</dbReference>